<dbReference type="GO" id="GO:0030340">
    <property type="term" value="F:hyaluronate lyase activity"/>
    <property type="evidence" value="ECO:0007669"/>
    <property type="project" value="UniProtKB-EC"/>
</dbReference>
<keyword evidence="1" id="KW-0175">Coiled coil</keyword>
<gene>
    <name evidence="3" type="primary">hysA_1</name>
    <name evidence="3" type="ORF">NCTC12218_04470</name>
</gene>
<dbReference type="EMBL" id="UHEF01000003">
    <property type="protein sequence ID" value="SUN31832.1"/>
    <property type="molecule type" value="Genomic_DNA"/>
</dbReference>
<comment type="caution">
    <text evidence="3">The sequence shown here is derived from an EMBL/GenBank/DDBJ whole genome shotgun (WGS) entry which is preliminary data.</text>
</comment>
<dbReference type="InterPro" id="IPR008929">
    <property type="entry name" value="Chondroitin_lyas"/>
</dbReference>
<evidence type="ECO:0000313" key="3">
    <source>
        <dbReference type="EMBL" id="SUN31832.1"/>
    </source>
</evidence>
<dbReference type="Gene3D" id="1.50.10.100">
    <property type="entry name" value="Chondroitin AC/alginate lyase"/>
    <property type="match status" value="1"/>
</dbReference>
<dbReference type="InterPro" id="IPR012970">
    <property type="entry name" value="Lyase_8_alpha_N"/>
</dbReference>
<reference evidence="3" key="1">
    <citation type="submission" date="2018-06" db="EMBL/GenBank/DDBJ databases">
        <authorList>
            <consortium name="Pathogen Informatics"/>
            <person name="Doyle S."/>
        </authorList>
    </citation>
    <scope>NUCLEOTIDE SEQUENCE [LARGE SCALE GENOMIC DNA]</scope>
    <source>
        <strain evidence="3">NCTC12218</strain>
    </source>
</reference>
<feature type="domain" description="Polysaccharide lyase 8 N-terminal alpha-helical" evidence="2">
    <location>
        <begin position="56"/>
        <end position="134"/>
    </location>
</feature>
<accession>A0A7Z7R0G1</accession>
<dbReference type="SUPFAM" id="SSF48230">
    <property type="entry name" value="Chondroitin AC/alginate lyase"/>
    <property type="match status" value="1"/>
</dbReference>
<name>A0A7Z7R0G1_STASC</name>
<sequence length="164" mass="19250">MTNKMKKWQKLSTITLLMTGVIALNNGEFRNVDKHQIAVADTNVQTPDYEKLKKTWLDVNYGYDQYDENNQDMKKKFDAKEKEAKKLLDDMKTDTNRTYLWSGAENLETNSSHMTKTYRNIEKIAEAMQHKNTVLKTVENKRSPRLDAQKCLWQESFSKSRGFN</sequence>
<evidence type="ECO:0000256" key="1">
    <source>
        <dbReference type="SAM" id="Coils"/>
    </source>
</evidence>
<organism evidence="3">
    <name type="scientific">Staphylococcus schleiferi</name>
    <dbReference type="NCBI Taxonomy" id="1295"/>
    <lineage>
        <taxon>Bacteria</taxon>
        <taxon>Bacillati</taxon>
        <taxon>Bacillota</taxon>
        <taxon>Bacilli</taxon>
        <taxon>Bacillales</taxon>
        <taxon>Staphylococcaceae</taxon>
        <taxon>Staphylococcus</taxon>
    </lineage>
</organism>
<dbReference type="Pfam" id="PF08124">
    <property type="entry name" value="Lyase_8_N"/>
    <property type="match status" value="1"/>
</dbReference>
<dbReference type="AlphaFoldDB" id="A0A7Z7R0G1"/>
<dbReference type="EC" id="4.2.2.1" evidence="3"/>
<proteinExistence type="predicted"/>
<dbReference type="PANTHER" id="PTHR38481">
    <property type="entry name" value="HYALURONATE LYASE"/>
    <property type="match status" value="1"/>
</dbReference>
<evidence type="ECO:0000259" key="2">
    <source>
        <dbReference type="Pfam" id="PF08124"/>
    </source>
</evidence>
<dbReference type="PANTHER" id="PTHR38481:SF1">
    <property type="entry name" value="HYALURONATE LYASE"/>
    <property type="match status" value="1"/>
</dbReference>
<protein>
    <submittedName>
        <fullName evidence="3">Hyaluronate lyase</fullName>
        <ecNumber evidence="3">4.2.2.1</ecNumber>
    </submittedName>
</protein>
<dbReference type="InterPro" id="IPR038970">
    <property type="entry name" value="Lyase_8"/>
</dbReference>
<keyword evidence="3" id="KW-0456">Lyase</keyword>
<feature type="coiled-coil region" evidence="1">
    <location>
        <begin position="63"/>
        <end position="90"/>
    </location>
</feature>